<dbReference type="InterPro" id="IPR001706">
    <property type="entry name" value="Ribosomal_bL35"/>
</dbReference>
<dbReference type="EMBL" id="JACHHF010000001">
    <property type="protein sequence ID" value="MBB5175308.1"/>
    <property type="molecule type" value="Genomic_DNA"/>
</dbReference>
<dbReference type="NCBIfam" id="TIGR00001">
    <property type="entry name" value="rpmI_bact"/>
    <property type="match status" value="1"/>
</dbReference>
<proteinExistence type="inferred from homology"/>
<dbReference type="Gene3D" id="4.10.410.60">
    <property type="match status" value="1"/>
</dbReference>
<reference evidence="7 8" key="1">
    <citation type="submission" date="2020-08" db="EMBL/GenBank/DDBJ databases">
        <title>Genomic Encyclopedia of Type Strains, Phase IV (KMG-IV): sequencing the most valuable type-strain genomes for metagenomic binning, comparative biology and taxonomic classification.</title>
        <authorList>
            <person name="Goeker M."/>
        </authorList>
    </citation>
    <scope>NUCLEOTIDE SEQUENCE [LARGE SCALE GENOMIC DNA]</scope>
    <source>
        <strain evidence="7 8">DSM 19163</strain>
    </source>
</reference>
<evidence type="ECO:0000256" key="4">
    <source>
        <dbReference type="ARBA" id="ARBA00071664"/>
    </source>
</evidence>
<evidence type="ECO:0000313" key="7">
    <source>
        <dbReference type="EMBL" id="MBB5175308.1"/>
    </source>
</evidence>
<name>A0A9Q2CY11_9STAP</name>
<dbReference type="PANTHER" id="PTHR33343:SF1">
    <property type="entry name" value="LARGE RIBOSOMAL SUBUNIT PROTEIN BL35M"/>
    <property type="match status" value="1"/>
</dbReference>
<evidence type="ECO:0000256" key="6">
    <source>
        <dbReference type="RuleBase" id="RU000568"/>
    </source>
</evidence>
<dbReference type="InterPro" id="IPR021137">
    <property type="entry name" value="Ribosomal_bL35-like"/>
</dbReference>
<evidence type="ECO:0000256" key="5">
    <source>
        <dbReference type="HAMAP-Rule" id="MF_00514"/>
    </source>
</evidence>
<comment type="caution">
    <text evidence="7">The sequence shown here is derived from an EMBL/GenBank/DDBJ whole genome shotgun (WGS) entry which is preliminary data.</text>
</comment>
<organism evidence="7 8">
    <name type="scientific">Nosocomiicoccus ampullae</name>
    <dbReference type="NCBI Taxonomy" id="489910"/>
    <lineage>
        <taxon>Bacteria</taxon>
        <taxon>Bacillati</taxon>
        <taxon>Bacillota</taxon>
        <taxon>Bacilli</taxon>
        <taxon>Bacillales</taxon>
        <taxon>Staphylococcaceae</taxon>
        <taxon>Nosocomiicoccus</taxon>
    </lineage>
</organism>
<dbReference type="GO" id="GO:0006412">
    <property type="term" value="P:translation"/>
    <property type="evidence" value="ECO:0007669"/>
    <property type="project" value="UniProtKB-UniRule"/>
</dbReference>
<comment type="similarity">
    <text evidence="1 5 6">Belongs to the bacterial ribosomal protein bL35 family.</text>
</comment>
<gene>
    <name evidence="5" type="primary">rpmI</name>
    <name evidence="7" type="ORF">HNQ45_000166</name>
</gene>
<evidence type="ECO:0000256" key="3">
    <source>
        <dbReference type="ARBA" id="ARBA00023274"/>
    </source>
</evidence>
<sequence length="67" mass="7672">MPKMKTHKGYKKRVKKTAAGNFKRSQAFTSHLMANKTKKQKRKLRQPALVAKSDAKRLKHLLARAGK</sequence>
<dbReference type="PANTHER" id="PTHR33343">
    <property type="entry name" value="54S RIBOSOMAL PROTEIN BL35M"/>
    <property type="match status" value="1"/>
</dbReference>
<dbReference type="HAMAP" id="MF_00514">
    <property type="entry name" value="Ribosomal_bL35"/>
    <property type="match status" value="1"/>
</dbReference>
<accession>A0A9Q2CY11</accession>
<protein>
    <recommendedName>
        <fullName evidence="4 5">Large ribosomal subunit protein bL35</fullName>
    </recommendedName>
</protein>
<dbReference type="InterPro" id="IPR037229">
    <property type="entry name" value="Ribosomal_bL35_sf"/>
</dbReference>
<keyword evidence="8" id="KW-1185">Reference proteome</keyword>
<dbReference type="GO" id="GO:0003735">
    <property type="term" value="F:structural constituent of ribosome"/>
    <property type="evidence" value="ECO:0007669"/>
    <property type="project" value="InterPro"/>
</dbReference>
<dbReference type="Pfam" id="PF01632">
    <property type="entry name" value="Ribosomal_L35p"/>
    <property type="match status" value="1"/>
</dbReference>
<dbReference type="PRINTS" id="PR00064">
    <property type="entry name" value="RIBOSOMALL35"/>
</dbReference>
<evidence type="ECO:0000256" key="1">
    <source>
        <dbReference type="ARBA" id="ARBA00006598"/>
    </source>
</evidence>
<dbReference type="SUPFAM" id="SSF143034">
    <property type="entry name" value="L35p-like"/>
    <property type="match status" value="1"/>
</dbReference>
<keyword evidence="3 5" id="KW-0687">Ribonucleoprotein</keyword>
<dbReference type="FunFam" id="4.10.410.60:FF:000001">
    <property type="entry name" value="50S ribosomal protein L35"/>
    <property type="match status" value="1"/>
</dbReference>
<evidence type="ECO:0000256" key="2">
    <source>
        <dbReference type="ARBA" id="ARBA00022980"/>
    </source>
</evidence>
<dbReference type="Proteomes" id="UP000579136">
    <property type="component" value="Unassembled WGS sequence"/>
</dbReference>
<evidence type="ECO:0000313" key="8">
    <source>
        <dbReference type="Proteomes" id="UP000579136"/>
    </source>
</evidence>
<keyword evidence="2 5" id="KW-0689">Ribosomal protein</keyword>
<dbReference type="AlphaFoldDB" id="A0A9Q2CY11"/>
<dbReference type="RefSeq" id="WP_183672740.1">
    <property type="nucleotide sequence ID" value="NZ_CBCRYX010000003.1"/>
</dbReference>
<dbReference type="GO" id="GO:0022625">
    <property type="term" value="C:cytosolic large ribosomal subunit"/>
    <property type="evidence" value="ECO:0007669"/>
    <property type="project" value="TreeGrafter"/>
</dbReference>